<accession>A0A091D7P6</accession>
<evidence type="ECO:0000313" key="3">
    <source>
        <dbReference type="EMBL" id="KFO26255.1"/>
    </source>
</evidence>
<evidence type="ECO:0000256" key="2">
    <source>
        <dbReference type="SAM" id="MobiDB-lite"/>
    </source>
</evidence>
<protein>
    <submittedName>
        <fullName evidence="3">Coiled-coil domain-containing protein 114</fullName>
    </submittedName>
</protein>
<name>A0A091D7P6_FUKDA</name>
<keyword evidence="4" id="KW-1185">Reference proteome</keyword>
<keyword evidence="1" id="KW-0175">Coiled coil</keyword>
<sequence>MRSEPARTRGRGSPAPERRPSPTCAVGGRDVALQTLEEPRLRERPEGLRAALLRLPALRSSPSEGAASLPAGDPPTLAVMPLGLSGVSIRSDGSEVFLEDLDWELSRLQRQCKVMEAERQTYSKEVQRRTQKQL</sequence>
<reference evidence="3 4" key="1">
    <citation type="submission" date="2013-11" db="EMBL/GenBank/DDBJ databases">
        <title>The Damaraland mole rat (Fukomys damarensis) genome and evolution of African mole rats.</title>
        <authorList>
            <person name="Gladyshev V.N."/>
            <person name="Fang X."/>
        </authorList>
    </citation>
    <scope>NUCLEOTIDE SEQUENCE [LARGE SCALE GENOMIC DNA]</scope>
    <source>
        <tissue evidence="3">Liver</tissue>
    </source>
</reference>
<proteinExistence type="predicted"/>
<gene>
    <name evidence="3" type="ORF">H920_12412</name>
</gene>
<feature type="coiled-coil region" evidence="1">
    <location>
        <begin position="98"/>
        <end position="125"/>
    </location>
</feature>
<dbReference type="AlphaFoldDB" id="A0A091D7P6"/>
<dbReference type="EMBL" id="KN123228">
    <property type="protein sequence ID" value="KFO26255.1"/>
    <property type="molecule type" value="Genomic_DNA"/>
</dbReference>
<evidence type="ECO:0000313" key="4">
    <source>
        <dbReference type="Proteomes" id="UP000028990"/>
    </source>
</evidence>
<organism evidence="3 4">
    <name type="scientific">Fukomys damarensis</name>
    <name type="common">Damaraland mole rat</name>
    <name type="synonym">Cryptomys damarensis</name>
    <dbReference type="NCBI Taxonomy" id="885580"/>
    <lineage>
        <taxon>Eukaryota</taxon>
        <taxon>Metazoa</taxon>
        <taxon>Chordata</taxon>
        <taxon>Craniata</taxon>
        <taxon>Vertebrata</taxon>
        <taxon>Euteleostomi</taxon>
        <taxon>Mammalia</taxon>
        <taxon>Eutheria</taxon>
        <taxon>Euarchontoglires</taxon>
        <taxon>Glires</taxon>
        <taxon>Rodentia</taxon>
        <taxon>Hystricomorpha</taxon>
        <taxon>Bathyergidae</taxon>
        <taxon>Fukomys</taxon>
    </lineage>
</organism>
<evidence type="ECO:0000256" key="1">
    <source>
        <dbReference type="SAM" id="Coils"/>
    </source>
</evidence>
<feature type="region of interest" description="Disordered" evidence="2">
    <location>
        <begin position="1"/>
        <end position="35"/>
    </location>
</feature>
<dbReference type="Proteomes" id="UP000028990">
    <property type="component" value="Unassembled WGS sequence"/>
</dbReference>